<evidence type="ECO:0000313" key="2">
    <source>
        <dbReference type="Proteomes" id="UP000005536"/>
    </source>
</evidence>
<proteinExistence type="predicted"/>
<sequence>MRTFLTDYDLGDFISLVGIAQGVTNSNYFLTTSHGRYVLTVFEVLQQHELPFFFC</sequence>
<dbReference type="Proteomes" id="UP000005536">
    <property type="component" value="Unassembled WGS sequence"/>
</dbReference>
<evidence type="ECO:0000313" key="1">
    <source>
        <dbReference type="EMBL" id="EFE49612.1"/>
    </source>
</evidence>
<comment type="caution">
    <text evidence="1">The sequence shown here is derived from an EMBL/GenBank/DDBJ whole genome shotgun (WGS) entry which is preliminary data.</text>
</comment>
<dbReference type="EMBL" id="ADBF01000043">
    <property type="protein sequence ID" value="EFE49612.1"/>
    <property type="molecule type" value="Genomic_DNA"/>
</dbReference>
<reference evidence="1 2" key="1">
    <citation type="submission" date="2010-02" db="EMBL/GenBank/DDBJ databases">
        <authorList>
            <person name="Weinstock G."/>
            <person name="Sodergren E."/>
            <person name="Clifton S."/>
            <person name="Fulton L."/>
            <person name="Fulton B."/>
            <person name="Courtney L."/>
            <person name="Fronick C."/>
            <person name="Harrison M."/>
            <person name="Strong C."/>
            <person name="Farmer C."/>
            <person name="Delahaunty K."/>
            <person name="Markovic C."/>
            <person name="Hall O."/>
            <person name="Minx P."/>
            <person name="Tomlinson C."/>
            <person name="Mitreva M."/>
            <person name="Nelson J."/>
            <person name="Hou S."/>
            <person name="Wollam A."/>
            <person name="Pepin K.H."/>
            <person name="Johnson M."/>
            <person name="Bhonagiri V."/>
            <person name="Zhang X."/>
            <person name="Suruliraj S."/>
            <person name="Warren W."/>
            <person name="Chinwalla A."/>
            <person name="Mardis E.R."/>
            <person name="Wilson R.K."/>
        </authorList>
    </citation>
    <scope>NUCLEOTIDE SEQUENCE [LARGE SCALE GENOMIC DNA]</scope>
    <source>
        <strain evidence="1 2">ATCC 29315</strain>
    </source>
</reference>
<keyword evidence="1" id="KW-0418">Kinase</keyword>
<dbReference type="InterPro" id="IPR011009">
    <property type="entry name" value="Kinase-like_dom_sf"/>
</dbReference>
<dbReference type="Gene3D" id="3.30.200.20">
    <property type="entry name" value="Phosphorylase Kinase, domain 1"/>
    <property type="match status" value="1"/>
</dbReference>
<dbReference type="AlphaFoldDB" id="D4DRL0"/>
<keyword evidence="1" id="KW-0808">Transferase</keyword>
<accession>D4DRL0</accession>
<protein>
    <submittedName>
        <fullName evidence="1">Putative homoserine kinase</fullName>
    </submittedName>
</protein>
<organism evidence="1 2">
    <name type="scientific">Neisseria elongata subsp. glycolytica ATCC 29315</name>
    <dbReference type="NCBI Taxonomy" id="546263"/>
    <lineage>
        <taxon>Bacteria</taxon>
        <taxon>Pseudomonadati</taxon>
        <taxon>Pseudomonadota</taxon>
        <taxon>Betaproteobacteria</taxon>
        <taxon>Neisseriales</taxon>
        <taxon>Neisseriaceae</taxon>
        <taxon>Neisseria</taxon>
    </lineage>
</organism>
<dbReference type="GO" id="GO:0016301">
    <property type="term" value="F:kinase activity"/>
    <property type="evidence" value="ECO:0007669"/>
    <property type="project" value="UniProtKB-KW"/>
</dbReference>
<dbReference type="SUPFAM" id="SSF56112">
    <property type="entry name" value="Protein kinase-like (PK-like)"/>
    <property type="match status" value="1"/>
</dbReference>
<name>D4DRL0_NEIEG</name>
<gene>
    <name evidence="1" type="ORF">NEIELOOT_01703</name>
</gene>